<dbReference type="InterPro" id="IPR023787">
    <property type="entry name" value="T3SS_YcgR"/>
</dbReference>
<comment type="subcellular location">
    <subcellularLocation>
        <location evidence="4">Bacterial flagellum basal body</location>
    </subcellularLocation>
</comment>
<dbReference type="Pfam" id="PF07238">
    <property type="entry name" value="PilZ"/>
    <property type="match status" value="1"/>
</dbReference>
<feature type="domain" description="Type III secretion system flagellar brake protein YcgR PilZN" evidence="6">
    <location>
        <begin position="79"/>
        <end position="182"/>
    </location>
</feature>
<organism evidence="7 8">
    <name type="scientific">Pseudazoarcus pumilus</name>
    <dbReference type="NCBI Taxonomy" id="2067960"/>
    <lineage>
        <taxon>Bacteria</taxon>
        <taxon>Pseudomonadati</taxon>
        <taxon>Pseudomonadota</taxon>
        <taxon>Betaproteobacteria</taxon>
        <taxon>Rhodocyclales</taxon>
        <taxon>Zoogloeaceae</taxon>
        <taxon>Pseudazoarcus</taxon>
    </lineage>
</organism>
<protein>
    <recommendedName>
        <fullName evidence="4">Flagellar brake protein YcgR</fullName>
    </recommendedName>
    <alternativeName>
        <fullName evidence="4">Cyclic di-GMP binding protein YcgR</fullName>
    </alternativeName>
</protein>
<dbReference type="GO" id="GO:0071973">
    <property type="term" value="P:bacterial-type flagellum-dependent cell motility"/>
    <property type="evidence" value="ECO:0007669"/>
    <property type="project" value="UniProtKB-UniRule"/>
</dbReference>
<name>A0A2I6S8D0_9RHOO</name>
<evidence type="ECO:0000256" key="4">
    <source>
        <dbReference type="HAMAP-Rule" id="MF_01457"/>
    </source>
</evidence>
<dbReference type="AlphaFoldDB" id="A0A2I6S8D0"/>
<dbReference type="InterPro" id="IPR012349">
    <property type="entry name" value="Split_barrel_FMN-bd"/>
</dbReference>
<keyword evidence="1 4" id="KW-0973">c-di-GMP</keyword>
<sequence>MLQSRSCLHGCIRSNAATAERARIHRSAGPPTRAQAERAPCYKWSPHSPRTAPHARMAEHHEAATFTGLLKPEHFPDHLLHDPGEILLTLRRMNKQRVLLNAHIDAGSHRFVSAVLDCGPRGLVLDVSPDEWLNTQAVASDFLTCSAQLDGVRIQFDLHEVTGVTWDDLPALFAPLPASILRLQRRQAFRMSVPMNNPVVCQVTVYPQDCGDNGDAAGAPPAARVVRPRVADVSMDGIALVFEADTLELAVGIELTDCLISLPDSDTAKVHLKVRNLHQTTNPNGVRNVRAGCEIVDMPARFTNQIQRYIFKIERERRLLESPD</sequence>
<evidence type="ECO:0000256" key="1">
    <source>
        <dbReference type="ARBA" id="ARBA00022636"/>
    </source>
</evidence>
<gene>
    <name evidence="4" type="primary">ycgR</name>
    <name evidence="7" type="ORF">C0099_11670</name>
</gene>
<dbReference type="InterPro" id="IPR009875">
    <property type="entry name" value="PilZ_domain"/>
</dbReference>
<comment type="function">
    <text evidence="4">Acts as a flagellar brake, regulating swimming and swarming in a bis-(3'-5') cyclic diguanylic acid (c-di-GMP)-dependent manner. Binds 1 c-di-GMP dimer per subunit. Increasing levels of c-di-GMP lead to decreased motility.</text>
</comment>
<feature type="domain" description="PilZ" evidence="5">
    <location>
        <begin position="184"/>
        <end position="311"/>
    </location>
</feature>
<evidence type="ECO:0000256" key="2">
    <source>
        <dbReference type="ARBA" id="ARBA00022741"/>
    </source>
</evidence>
<evidence type="ECO:0000259" key="5">
    <source>
        <dbReference type="Pfam" id="PF07238"/>
    </source>
</evidence>
<dbReference type="Gene3D" id="2.30.110.10">
    <property type="entry name" value="Electron Transport, Fmn-binding Protein, Chain A"/>
    <property type="match status" value="1"/>
</dbReference>
<keyword evidence="8" id="KW-1185">Reference proteome</keyword>
<dbReference type="OrthoDB" id="5572581at2"/>
<dbReference type="EMBL" id="CP025682">
    <property type="protein sequence ID" value="AUN95529.1"/>
    <property type="molecule type" value="Genomic_DNA"/>
</dbReference>
<comment type="similarity">
    <text evidence="4">Belongs to the YcgR family.</text>
</comment>
<reference evidence="7 8" key="1">
    <citation type="submission" date="2018-01" db="EMBL/GenBank/DDBJ databases">
        <authorList>
            <person name="Fu G.-Y."/>
        </authorList>
    </citation>
    <scope>NUCLEOTIDE SEQUENCE [LARGE SCALE GENOMIC DNA]</scope>
    <source>
        <strain evidence="7 8">SY39</strain>
    </source>
</reference>
<dbReference type="Proteomes" id="UP000242205">
    <property type="component" value="Chromosome"/>
</dbReference>
<dbReference type="InterPro" id="IPR009926">
    <property type="entry name" value="T3SS_YcgR_PilZN"/>
</dbReference>
<keyword evidence="2 4" id="KW-0547">Nucleotide-binding</keyword>
<accession>A0A2I6S8D0</accession>
<dbReference type="KEGG" id="atw:C0099_11670"/>
<dbReference type="GO" id="GO:0035438">
    <property type="term" value="F:cyclic-di-GMP binding"/>
    <property type="evidence" value="ECO:0007669"/>
    <property type="project" value="UniProtKB-UniRule"/>
</dbReference>
<evidence type="ECO:0000259" key="6">
    <source>
        <dbReference type="Pfam" id="PF07317"/>
    </source>
</evidence>
<dbReference type="HAMAP" id="MF_01457">
    <property type="entry name" value="YcgR"/>
    <property type="match status" value="1"/>
</dbReference>
<dbReference type="GO" id="GO:0071945">
    <property type="term" value="P:regulation of bacterial-type flagellum-dependent cell motility by regulation of motor speed"/>
    <property type="evidence" value="ECO:0007669"/>
    <property type="project" value="UniProtKB-UniRule"/>
</dbReference>
<dbReference type="GO" id="GO:0009425">
    <property type="term" value="C:bacterial-type flagellum basal body"/>
    <property type="evidence" value="ECO:0007669"/>
    <property type="project" value="UniProtKB-SubCell"/>
</dbReference>
<dbReference type="Pfam" id="PF07317">
    <property type="entry name" value="PilZN"/>
    <property type="match status" value="1"/>
</dbReference>
<evidence type="ECO:0000313" key="7">
    <source>
        <dbReference type="EMBL" id="AUN95529.1"/>
    </source>
</evidence>
<proteinExistence type="inferred from homology"/>
<evidence type="ECO:0000313" key="8">
    <source>
        <dbReference type="Proteomes" id="UP000242205"/>
    </source>
</evidence>
<dbReference type="Gene3D" id="2.40.10.220">
    <property type="entry name" value="predicted glycosyltransferase like domains"/>
    <property type="match status" value="1"/>
</dbReference>
<keyword evidence="3 4" id="KW-0975">Bacterial flagellum</keyword>
<comment type="subunit">
    <text evidence="4">Monomer. Interacts with the flagellar basal bodies.</text>
</comment>
<evidence type="ECO:0000256" key="3">
    <source>
        <dbReference type="ARBA" id="ARBA00023143"/>
    </source>
</evidence>